<protein>
    <submittedName>
        <fullName evidence="4">Transposase DNA-binding domain protein</fullName>
    </submittedName>
</protein>
<evidence type="ECO:0000256" key="2">
    <source>
        <dbReference type="SAM" id="MobiDB-lite"/>
    </source>
</evidence>
<evidence type="ECO:0000313" key="5">
    <source>
        <dbReference type="Proteomes" id="UP000345266"/>
    </source>
</evidence>
<evidence type="ECO:0000313" key="4">
    <source>
        <dbReference type="EMBL" id="VUX35478.1"/>
    </source>
</evidence>
<name>A0A564VSV7_BIFLI</name>
<feature type="region of interest" description="Disordered" evidence="2">
    <location>
        <begin position="169"/>
        <end position="190"/>
    </location>
</feature>
<dbReference type="EMBL" id="CABHNT010000038">
    <property type="protein sequence ID" value="VUX35478.1"/>
    <property type="molecule type" value="Genomic_DNA"/>
</dbReference>
<dbReference type="InterPro" id="IPR010095">
    <property type="entry name" value="Cas12f1-like_TNB"/>
</dbReference>
<proteinExistence type="predicted"/>
<evidence type="ECO:0000259" key="3">
    <source>
        <dbReference type="Pfam" id="PF07282"/>
    </source>
</evidence>
<sequence>MISAHSANPCRQHNLVAKQVLSIFASLYAKARHQLDDYQNKQALRIIRETQAIGLETLNVHGMSRIHGRSVLTVAPSRFVMKLEHKAQQYGRQIRHIGRFQPSTRLCSQCGHHVKGGIPENVRVWECAECHTILDRDYNAALNILDAAGLAESLNARGDSVRLHLATAGRSNSQGNANHRHHNDAGIPML</sequence>
<accession>A0A564VSV7</accession>
<dbReference type="AlphaFoldDB" id="A0A564VSV7"/>
<dbReference type="GO" id="GO:0003677">
    <property type="term" value="F:DNA binding"/>
    <property type="evidence" value="ECO:0007669"/>
    <property type="project" value="UniProtKB-KW"/>
</dbReference>
<keyword evidence="1 4" id="KW-0238">DNA-binding</keyword>
<feature type="domain" description="Cas12f1-like TNB" evidence="3">
    <location>
        <begin position="78"/>
        <end position="144"/>
    </location>
</feature>
<dbReference type="Proteomes" id="UP000345266">
    <property type="component" value="Unassembled WGS sequence"/>
</dbReference>
<dbReference type="Pfam" id="PF07282">
    <property type="entry name" value="Cas12f1-like_TNB"/>
    <property type="match status" value="1"/>
</dbReference>
<evidence type="ECO:0000256" key="1">
    <source>
        <dbReference type="ARBA" id="ARBA00023125"/>
    </source>
</evidence>
<reference evidence="4 5" key="1">
    <citation type="submission" date="2019-07" db="EMBL/GenBank/DDBJ databases">
        <authorList>
            <person name="Hibberd C M."/>
            <person name="Gehrig L. J."/>
            <person name="Chang H.-W."/>
            <person name="Venkatesh S."/>
        </authorList>
    </citation>
    <scope>NUCLEOTIDE SEQUENCE [LARGE SCALE GENOMIC DNA]</scope>
    <source>
        <strain evidence="4">Bifidobacterium_longum_subsp_infantis_JG_Bg463</strain>
    </source>
</reference>
<gene>
    <name evidence="4" type="ORF">BLJG463_01643</name>
</gene>
<organism evidence="4 5">
    <name type="scientific">Bifidobacterium longum subsp. infantis</name>
    <dbReference type="NCBI Taxonomy" id="1682"/>
    <lineage>
        <taxon>Bacteria</taxon>
        <taxon>Bacillati</taxon>
        <taxon>Actinomycetota</taxon>
        <taxon>Actinomycetes</taxon>
        <taxon>Bifidobacteriales</taxon>
        <taxon>Bifidobacteriaceae</taxon>
        <taxon>Bifidobacterium</taxon>
    </lineage>
</organism>